<dbReference type="AlphaFoldDB" id="A0AAW2XM91"/>
<comment type="caution">
    <text evidence="1">The sequence shown here is derived from an EMBL/GenBank/DDBJ whole genome shotgun (WGS) entry which is preliminary data.</text>
</comment>
<reference evidence="1" key="1">
    <citation type="submission" date="2020-06" db="EMBL/GenBank/DDBJ databases">
        <authorList>
            <person name="Li T."/>
            <person name="Hu X."/>
            <person name="Zhang T."/>
            <person name="Song X."/>
            <person name="Zhang H."/>
            <person name="Dai N."/>
            <person name="Sheng W."/>
            <person name="Hou X."/>
            <person name="Wei L."/>
        </authorList>
    </citation>
    <scope>NUCLEOTIDE SEQUENCE</scope>
    <source>
        <strain evidence="1">KEN1</strain>
        <tissue evidence="1">Leaf</tissue>
    </source>
</reference>
<evidence type="ECO:0000313" key="1">
    <source>
        <dbReference type="EMBL" id="KAL0455167.1"/>
    </source>
</evidence>
<organism evidence="1">
    <name type="scientific">Sesamum latifolium</name>
    <dbReference type="NCBI Taxonomy" id="2727402"/>
    <lineage>
        <taxon>Eukaryota</taxon>
        <taxon>Viridiplantae</taxon>
        <taxon>Streptophyta</taxon>
        <taxon>Embryophyta</taxon>
        <taxon>Tracheophyta</taxon>
        <taxon>Spermatophyta</taxon>
        <taxon>Magnoliopsida</taxon>
        <taxon>eudicotyledons</taxon>
        <taxon>Gunneridae</taxon>
        <taxon>Pentapetalae</taxon>
        <taxon>asterids</taxon>
        <taxon>lamiids</taxon>
        <taxon>Lamiales</taxon>
        <taxon>Pedaliaceae</taxon>
        <taxon>Sesamum</taxon>
    </lineage>
</organism>
<dbReference type="EMBL" id="JACGWN010000003">
    <property type="protein sequence ID" value="KAL0455167.1"/>
    <property type="molecule type" value="Genomic_DNA"/>
</dbReference>
<proteinExistence type="predicted"/>
<accession>A0AAW2XM91</accession>
<reference evidence="1" key="2">
    <citation type="journal article" date="2024" name="Plant">
        <title>Genomic evolution and insights into agronomic trait innovations of Sesamum species.</title>
        <authorList>
            <person name="Miao H."/>
            <person name="Wang L."/>
            <person name="Qu L."/>
            <person name="Liu H."/>
            <person name="Sun Y."/>
            <person name="Le M."/>
            <person name="Wang Q."/>
            <person name="Wei S."/>
            <person name="Zheng Y."/>
            <person name="Lin W."/>
            <person name="Duan Y."/>
            <person name="Cao H."/>
            <person name="Xiong S."/>
            <person name="Wang X."/>
            <person name="Wei L."/>
            <person name="Li C."/>
            <person name="Ma Q."/>
            <person name="Ju M."/>
            <person name="Zhao R."/>
            <person name="Li G."/>
            <person name="Mu C."/>
            <person name="Tian Q."/>
            <person name="Mei H."/>
            <person name="Zhang T."/>
            <person name="Gao T."/>
            <person name="Zhang H."/>
        </authorList>
    </citation>
    <scope>NUCLEOTIDE SEQUENCE</scope>
    <source>
        <strain evidence="1">KEN1</strain>
    </source>
</reference>
<sequence length="66" mass="7236">MIKNVPEYMENGRIWPQKCTTAGQAQLSTSRSSERASCAYAARGVAPPVRKVTPPERLDVPPIAPR</sequence>
<name>A0AAW2XM91_9LAMI</name>
<protein>
    <submittedName>
        <fullName evidence="1">Uncharacterized protein</fullName>
    </submittedName>
</protein>
<gene>
    <name evidence="1" type="ORF">Slati_0855900</name>
</gene>